<accession>A0ABT1NLI1</accession>
<comment type="caution">
    <text evidence="2">The sequence shown here is derived from an EMBL/GenBank/DDBJ whole genome shotgun (WGS) entry which is preliminary data.</text>
</comment>
<dbReference type="EMBL" id="JANFLP010000001">
    <property type="protein sequence ID" value="MCQ1948578.1"/>
    <property type="molecule type" value="Genomic_DNA"/>
</dbReference>
<proteinExistence type="predicted"/>
<feature type="transmembrane region" description="Helical" evidence="1">
    <location>
        <begin position="114"/>
        <end position="131"/>
    </location>
</feature>
<evidence type="ECO:0000313" key="3">
    <source>
        <dbReference type="Proteomes" id="UP001206924"/>
    </source>
</evidence>
<dbReference type="Proteomes" id="UP001206924">
    <property type="component" value="Unassembled WGS sequence"/>
</dbReference>
<feature type="transmembrane region" description="Helical" evidence="1">
    <location>
        <begin position="21"/>
        <end position="43"/>
    </location>
</feature>
<feature type="transmembrane region" description="Helical" evidence="1">
    <location>
        <begin position="143"/>
        <end position="165"/>
    </location>
</feature>
<sequence>MPVVETSTSLVRRERWLANRFWLVLPLLLLNAAVTPLLPAGYGTFSQEIPAALAAAESLLRMLVAAVPLLMPLTLRGQRPVWGLYATGVLVYAAAWAAVIAAPDSRWSTSLAGFTAPAWSSILWLAGVGAHSSLRFVPWYRPWMYLAAAGLFAGVHTTHAVLVWVRLQG</sequence>
<gene>
    <name evidence="2" type="ORF">NNX28_01380</name>
</gene>
<keyword evidence="1" id="KW-0812">Transmembrane</keyword>
<evidence type="ECO:0000256" key="1">
    <source>
        <dbReference type="SAM" id="Phobius"/>
    </source>
</evidence>
<keyword evidence="1" id="KW-0472">Membrane</keyword>
<keyword evidence="1" id="KW-1133">Transmembrane helix</keyword>
<name>A0ABT1NLI1_9MICC</name>
<dbReference type="RefSeq" id="WP_255864520.1">
    <property type="nucleotide sequence ID" value="NZ_CP104263.1"/>
</dbReference>
<protein>
    <submittedName>
        <fullName evidence="2">Uncharacterized protein</fullName>
    </submittedName>
</protein>
<feature type="transmembrane region" description="Helical" evidence="1">
    <location>
        <begin position="82"/>
        <end position="102"/>
    </location>
</feature>
<keyword evidence="3" id="KW-1185">Reference proteome</keyword>
<evidence type="ECO:0000313" key="2">
    <source>
        <dbReference type="EMBL" id="MCQ1948578.1"/>
    </source>
</evidence>
<reference evidence="2 3" key="1">
    <citation type="submission" date="2022-07" db="EMBL/GenBank/DDBJ databases">
        <title>Novel species in genus Arthrobacter.</title>
        <authorList>
            <person name="Liu Y."/>
        </authorList>
    </citation>
    <scope>NUCLEOTIDE SEQUENCE [LARGE SCALE GENOMIC DNA]</scope>
    <source>
        <strain evidence="3">zg-Y859</strain>
    </source>
</reference>
<organism evidence="2 3">
    <name type="scientific">Arthrobacter jinronghuae</name>
    <dbReference type="NCBI Taxonomy" id="2964609"/>
    <lineage>
        <taxon>Bacteria</taxon>
        <taxon>Bacillati</taxon>
        <taxon>Actinomycetota</taxon>
        <taxon>Actinomycetes</taxon>
        <taxon>Micrococcales</taxon>
        <taxon>Micrococcaceae</taxon>
        <taxon>Arthrobacter</taxon>
    </lineage>
</organism>